<comment type="caution">
    <text evidence="12">The sequence shown here is derived from an EMBL/GenBank/DDBJ whole genome shotgun (WGS) entry which is preliminary data.</text>
</comment>
<dbReference type="InterPro" id="IPR017871">
    <property type="entry name" value="ABC_transporter-like_CS"/>
</dbReference>
<dbReference type="EMBL" id="AICN01000062">
    <property type="protein sequence ID" value="EHS85566.1"/>
    <property type="molecule type" value="Genomic_DNA"/>
</dbReference>
<dbReference type="InterPro" id="IPR011527">
    <property type="entry name" value="ABC1_TM_dom"/>
</dbReference>
<evidence type="ECO:0000313" key="13">
    <source>
        <dbReference type="Proteomes" id="UP000004567"/>
    </source>
</evidence>
<evidence type="ECO:0000256" key="4">
    <source>
        <dbReference type="ARBA" id="ARBA00022692"/>
    </source>
</evidence>
<dbReference type="PROSITE" id="PS00211">
    <property type="entry name" value="ABC_TRANSPORTER_1"/>
    <property type="match status" value="1"/>
</dbReference>
<feature type="transmembrane region" description="Helical" evidence="9">
    <location>
        <begin position="53"/>
        <end position="73"/>
    </location>
</feature>
<name>H4GKB4_9LACO</name>
<dbReference type="Proteomes" id="UP000004567">
    <property type="component" value="Unassembled WGS sequence"/>
</dbReference>
<feature type="transmembrane region" description="Helical" evidence="9">
    <location>
        <begin position="277"/>
        <end position="296"/>
    </location>
</feature>
<evidence type="ECO:0000256" key="5">
    <source>
        <dbReference type="ARBA" id="ARBA00022741"/>
    </source>
</evidence>
<reference evidence="12 13" key="1">
    <citation type="journal article" date="2013" name="Genome Announc.">
        <title>Genome Sequence of Lactobacillus gastricus PS3, a Strain Isolated from Human Milk.</title>
        <authorList>
            <person name="Martin V."/>
            <person name="Cardenas N."/>
            <person name="Jimenez E."/>
            <person name="Maldonado A."/>
            <person name="Rodriguez J.M."/>
            <person name="Fernandez L."/>
        </authorList>
    </citation>
    <scope>NUCLEOTIDE SEQUENCE [LARGE SCALE GENOMIC DNA]</scope>
    <source>
        <strain evidence="12 13">PS3</strain>
    </source>
</reference>
<evidence type="ECO:0000259" key="11">
    <source>
        <dbReference type="PROSITE" id="PS50929"/>
    </source>
</evidence>
<dbReference type="InterPro" id="IPR027417">
    <property type="entry name" value="P-loop_NTPase"/>
</dbReference>
<keyword evidence="3" id="KW-1003">Cell membrane</keyword>
<dbReference type="Pfam" id="PF00664">
    <property type="entry name" value="ABC_membrane"/>
    <property type="match status" value="1"/>
</dbReference>
<keyword evidence="4 9" id="KW-0812">Transmembrane</keyword>
<keyword evidence="6" id="KW-0067">ATP-binding</keyword>
<evidence type="ECO:0000256" key="8">
    <source>
        <dbReference type="ARBA" id="ARBA00023136"/>
    </source>
</evidence>
<evidence type="ECO:0000256" key="6">
    <source>
        <dbReference type="ARBA" id="ARBA00022840"/>
    </source>
</evidence>
<dbReference type="PROSITE" id="PS50929">
    <property type="entry name" value="ABC_TM1F"/>
    <property type="match status" value="1"/>
</dbReference>
<keyword evidence="7 9" id="KW-1133">Transmembrane helix</keyword>
<dbReference type="SMART" id="SM00382">
    <property type="entry name" value="AAA"/>
    <property type="match status" value="1"/>
</dbReference>
<dbReference type="InterPro" id="IPR003439">
    <property type="entry name" value="ABC_transporter-like_ATP-bd"/>
</dbReference>
<dbReference type="Gene3D" id="3.40.50.300">
    <property type="entry name" value="P-loop containing nucleotide triphosphate hydrolases"/>
    <property type="match status" value="1"/>
</dbReference>
<dbReference type="Gene3D" id="1.20.1560.10">
    <property type="entry name" value="ABC transporter type 1, transmembrane domain"/>
    <property type="match status" value="1"/>
</dbReference>
<dbReference type="GO" id="GO:0016887">
    <property type="term" value="F:ATP hydrolysis activity"/>
    <property type="evidence" value="ECO:0007669"/>
    <property type="project" value="InterPro"/>
</dbReference>
<proteinExistence type="predicted"/>
<feature type="transmembrane region" description="Helical" evidence="9">
    <location>
        <begin position="5"/>
        <end position="22"/>
    </location>
</feature>
<dbReference type="Pfam" id="PF00005">
    <property type="entry name" value="ABC_tran"/>
    <property type="match status" value="1"/>
</dbReference>
<keyword evidence="8 9" id="KW-0472">Membrane</keyword>
<evidence type="ECO:0000256" key="3">
    <source>
        <dbReference type="ARBA" id="ARBA00022475"/>
    </source>
</evidence>
<accession>H4GKB4</accession>
<organism evidence="12 13">
    <name type="scientific">Limosilactobacillus gastricus PS3</name>
    <dbReference type="NCBI Taxonomy" id="1144300"/>
    <lineage>
        <taxon>Bacteria</taxon>
        <taxon>Bacillati</taxon>
        <taxon>Bacillota</taxon>
        <taxon>Bacilli</taxon>
        <taxon>Lactobacillales</taxon>
        <taxon>Lactobacillaceae</taxon>
        <taxon>Limosilactobacillus</taxon>
    </lineage>
</organism>
<evidence type="ECO:0000313" key="12">
    <source>
        <dbReference type="EMBL" id="EHS85566.1"/>
    </source>
</evidence>
<protein>
    <submittedName>
        <fullName evidence="12">Multidrug resistance ABC superfamily ATP binding cassette transporter, ABC/membrane protein</fullName>
    </submittedName>
</protein>
<dbReference type="SUPFAM" id="SSF52540">
    <property type="entry name" value="P-loop containing nucleoside triphosphate hydrolases"/>
    <property type="match status" value="1"/>
</dbReference>
<keyword evidence="5" id="KW-0547">Nucleotide-binding</keyword>
<dbReference type="SUPFAM" id="SSF90123">
    <property type="entry name" value="ABC transporter transmembrane region"/>
    <property type="match status" value="1"/>
</dbReference>
<dbReference type="GO" id="GO:0005524">
    <property type="term" value="F:ATP binding"/>
    <property type="evidence" value="ECO:0007669"/>
    <property type="project" value="UniProtKB-KW"/>
</dbReference>
<feature type="domain" description="ABC transporter" evidence="10">
    <location>
        <begin position="330"/>
        <end position="568"/>
    </location>
</feature>
<gene>
    <name evidence="12" type="ORF">PS3_12407</name>
</gene>
<evidence type="ECO:0000256" key="7">
    <source>
        <dbReference type="ARBA" id="ARBA00022989"/>
    </source>
</evidence>
<dbReference type="InterPro" id="IPR036640">
    <property type="entry name" value="ABC1_TM_sf"/>
</dbReference>
<sequence>MSKREWGYVGISIVFIVLQVWLDLKLPSYMSAITTLVETSGSKMSDILLQGGYMLLCALGSMAAATITGYFVAKVAAGLSRTLRSLTYNQILDFSNAEIGHFSTASLINRSTNDIVQIQNLVAMGLQAIVKAPIMAIWALTLIIDKSWQWTASTGIAVLVLVVMLALVLLVAVPRYRRVQSLTDNLNRVTREQLTGIRVVRAYNAERYEEEKFDQANDELTNNNLVANRVMALMSPTMTLINSGLTLAIYWIGAYLIEAASLSSKLPLFSDMVVFSNYAMQVIMAFMLLNMIFILLPRAQVSAKRIIQVLTTPISIQDGQGGTPKRQGQVEFKHVSFTYPGAQESSLSDVSFSVKPGSTLAIIGATGSGKTTLVNLINRLYDVTDGQVLVDGQDVRDYQLAELRQRVSLAPQKATLFKGTIASNVSYGDRGTGEISSTQIDMSLAAAQATEFVQQKAEGINEPISQGGTNVSGGQRQRLSIARSLAGNAEIMIFDDTFSALDYRTDAQLRHDLNQEFTQETKIIVAQRIGTIRDADQILVLDHGQIVGQGTHEELLANSPEYLEIAESQLSPDELKK</sequence>
<evidence type="ECO:0000259" key="10">
    <source>
        <dbReference type="PROSITE" id="PS50893"/>
    </source>
</evidence>
<feature type="transmembrane region" description="Helical" evidence="9">
    <location>
        <begin position="239"/>
        <end position="257"/>
    </location>
</feature>
<dbReference type="PROSITE" id="PS50893">
    <property type="entry name" value="ABC_TRANSPORTER_2"/>
    <property type="match status" value="1"/>
</dbReference>
<dbReference type="InterPro" id="IPR039421">
    <property type="entry name" value="Type_1_exporter"/>
</dbReference>
<dbReference type="STRING" id="1144300.PS3_12407"/>
<evidence type="ECO:0000256" key="9">
    <source>
        <dbReference type="SAM" id="Phobius"/>
    </source>
</evidence>
<dbReference type="FunFam" id="3.40.50.300:FF:000854">
    <property type="entry name" value="Multidrug ABC transporter ATP-binding protein"/>
    <property type="match status" value="1"/>
</dbReference>
<comment type="subcellular location">
    <subcellularLocation>
        <location evidence="1">Cell membrane</location>
        <topology evidence="1">Multi-pass membrane protein</topology>
    </subcellularLocation>
</comment>
<dbReference type="GO" id="GO:0005886">
    <property type="term" value="C:plasma membrane"/>
    <property type="evidence" value="ECO:0007669"/>
    <property type="project" value="UniProtKB-SubCell"/>
</dbReference>
<dbReference type="AlphaFoldDB" id="H4GKB4"/>
<evidence type="ECO:0000256" key="2">
    <source>
        <dbReference type="ARBA" id="ARBA00022448"/>
    </source>
</evidence>
<dbReference type="PANTHER" id="PTHR43394">
    <property type="entry name" value="ATP-DEPENDENT PERMEASE MDL1, MITOCHONDRIAL"/>
    <property type="match status" value="1"/>
</dbReference>
<dbReference type="CDD" id="cd18548">
    <property type="entry name" value="ABC_6TM_Tm287_like"/>
    <property type="match status" value="1"/>
</dbReference>
<dbReference type="InterPro" id="IPR003593">
    <property type="entry name" value="AAA+_ATPase"/>
</dbReference>
<feature type="domain" description="ABC transmembrane type-1" evidence="11">
    <location>
        <begin position="11"/>
        <end position="298"/>
    </location>
</feature>
<keyword evidence="2" id="KW-0813">Transport</keyword>
<feature type="transmembrane region" description="Helical" evidence="9">
    <location>
        <begin position="121"/>
        <end position="144"/>
    </location>
</feature>
<evidence type="ECO:0000256" key="1">
    <source>
        <dbReference type="ARBA" id="ARBA00004651"/>
    </source>
</evidence>
<dbReference type="PATRIC" id="fig|1144300.3.peg.1383"/>
<feature type="transmembrane region" description="Helical" evidence="9">
    <location>
        <begin position="150"/>
        <end position="173"/>
    </location>
</feature>
<dbReference type="PANTHER" id="PTHR43394:SF1">
    <property type="entry name" value="ATP-BINDING CASSETTE SUB-FAMILY B MEMBER 10, MITOCHONDRIAL"/>
    <property type="match status" value="1"/>
</dbReference>
<dbReference type="GO" id="GO:0015421">
    <property type="term" value="F:ABC-type oligopeptide transporter activity"/>
    <property type="evidence" value="ECO:0007669"/>
    <property type="project" value="TreeGrafter"/>
</dbReference>